<evidence type="ECO:0000313" key="1">
    <source>
        <dbReference type="EMBL" id="GCD41891.1"/>
    </source>
</evidence>
<keyword evidence="1" id="KW-0808">Transferase</keyword>
<accession>A0A401VXY4</accession>
<dbReference type="Gene3D" id="2.130.10.10">
    <property type="entry name" value="YVTN repeat-like/Quinoprotein amine dehydrogenase"/>
    <property type="match status" value="2"/>
</dbReference>
<organism evidence="1 2">
    <name type="scientific">Streptomyces paromomycinus</name>
    <name type="common">Streptomyces rimosus subsp. paromomycinus</name>
    <dbReference type="NCBI Taxonomy" id="92743"/>
    <lineage>
        <taxon>Bacteria</taxon>
        <taxon>Bacillati</taxon>
        <taxon>Actinomycetota</taxon>
        <taxon>Actinomycetes</taxon>
        <taxon>Kitasatosporales</taxon>
        <taxon>Streptomycetaceae</taxon>
        <taxon>Streptomyces</taxon>
    </lineage>
</organism>
<evidence type="ECO:0000313" key="2">
    <source>
        <dbReference type="Proteomes" id="UP000286746"/>
    </source>
</evidence>
<dbReference type="PANTHER" id="PTHR47197">
    <property type="entry name" value="PROTEIN NIRF"/>
    <property type="match status" value="1"/>
</dbReference>
<keyword evidence="1" id="KW-0418">Kinase</keyword>
<keyword evidence="1" id="KW-0723">Serine/threonine-protein kinase</keyword>
<gene>
    <name evidence="1" type="ORF">GKJPGBOP_01548</name>
</gene>
<proteinExistence type="predicted"/>
<protein>
    <submittedName>
        <fullName evidence="1">Serine/threonine protein kinase</fullName>
    </submittedName>
</protein>
<comment type="caution">
    <text evidence="1">The sequence shown here is derived from an EMBL/GenBank/DDBJ whole genome shotgun (WGS) entry which is preliminary data.</text>
</comment>
<name>A0A401VXY4_STREY</name>
<keyword evidence="2" id="KW-1185">Reference proteome</keyword>
<dbReference type="PANTHER" id="PTHR47197:SF3">
    <property type="entry name" value="DIHYDRO-HEME D1 DEHYDROGENASE"/>
    <property type="match status" value="1"/>
</dbReference>
<dbReference type="SUPFAM" id="SSF50974">
    <property type="entry name" value="Nitrous oxide reductase, N-terminal domain"/>
    <property type="match status" value="1"/>
</dbReference>
<dbReference type="AlphaFoldDB" id="A0A401VXY4"/>
<dbReference type="InterPro" id="IPR051200">
    <property type="entry name" value="Host-pathogen_enzymatic-act"/>
</dbReference>
<dbReference type="EMBL" id="BHZD01000001">
    <property type="protein sequence ID" value="GCD41891.1"/>
    <property type="molecule type" value="Genomic_DNA"/>
</dbReference>
<reference evidence="1 2" key="1">
    <citation type="submission" date="2018-11" db="EMBL/GenBank/DDBJ databases">
        <title>Whole genome sequence of Streptomyces paromomycinus NBRC 15454(T).</title>
        <authorList>
            <person name="Komaki H."/>
            <person name="Tamura T."/>
        </authorList>
    </citation>
    <scope>NUCLEOTIDE SEQUENCE [LARGE SCALE GENOMIC DNA]</scope>
    <source>
        <strain evidence="1 2">NBRC 15454</strain>
    </source>
</reference>
<dbReference type="RefSeq" id="WP_125053117.1">
    <property type="nucleotide sequence ID" value="NZ_BHZD01000001.1"/>
</dbReference>
<dbReference type="InterPro" id="IPR011045">
    <property type="entry name" value="N2O_reductase_N"/>
</dbReference>
<sequence>MASQQQTTRSRHNTKAALREVLFVGNNWDGTVDILDSSASLERIGRINAIPDREQRMREIRESPVKHAYFRGVRQIYGEGHDQFVDDVFSTPDGSAIAVSRPSFADVVCIGLDTGEIRWRFPVAGHRTDHMAVSPDSTRLAVSAFTARTVHVLDITTGQEHGSFPAGDKPHENIFTQDGRYIWNMSVGHVGTDLDARWLDWTKGDRHITIADATSLEVVRTINMRHRLNAYGRRDLSHSIRPTVFTPDETLLYFQVSYFNGLIEYDIKRDIITRIKTLPGNVATTSDRKAWVNDSRHHGIAISPDGTRLCIAGVMDNYATIIDRETLNEGPLIPASKPYWATVTGDGTAAVISESAANRVTAINFTTGRRGASTDVGKHPQRIRLGHILTSWTTQAAR</sequence>
<dbReference type="InterPro" id="IPR015943">
    <property type="entry name" value="WD40/YVTN_repeat-like_dom_sf"/>
</dbReference>
<dbReference type="Proteomes" id="UP000286746">
    <property type="component" value="Unassembled WGS sequence"/>
</dbReference>
<dbReference type="GO" id="GO:0004674">
    <property type="term" value="F:protein serine/threonine kinase activity"/>
    <property type="evidence" value="ECO:0007669"/>
    <property type="project" value="UniProtKB-KW"/>
</dbReference>